<keyword evidence="5 8" id="KW-0243">Dynein</keyword>
<proteinExistence type="inferred from homology"/>
<dbReference type="KEGG" id="spu:590716"/>
<dbReference type="InParanoid" id="A0A7M7PJ33"/>
<name>A0A7M7PJ33_STRPU</name>
<comment type="similarity">
    <text evidence="2 8">Belongs to the dynein light chain family.</text>
</comment>
<dbReference type="SUPFAM" id="SSF54648">
    <property type="entry name" value="DLC"/>
    <property type="match status" value="1"/>
</dbReference>
<dbReference type="OMA" id="SDEMQEY"/>
<dbReference type="Pfam" id="PF01221">
    <property type="entry name" value="Dynein_light"/>
    <property type="match status" value="1"/>
</dbReference>
<dbReference type="GO" id="GO:0005868">
    <property type="term" value="C:cytoplasmic dynein complex"/>
    <property type="evidence" value="ECO:0000318"/>
    <property type="project" value="GO_Central"/>
</dbReference>
<dbReference type="PANTHER" id="PTHR11886">
    <property type="entry name" value="DYNEIN LIGHT CHAIN"/>
    <property type="match status" value="1"/>
</dbReference>
<dbReference type="GO" id="GO:0035721">
    <property type="term" value="P:intraciliary retrograde transport"/>
    <property type="evidence" value="ECO:0000318"/>
    <property type="project" value="GO_Central"/>
</dbReference>
<organism evidence="9 10">
    <name type="scientific">Strongylocentrotus purpuratus</name>
    <name type="common">Purple sea urchin</name>
    <dbReference type="NCBI Taxonomy" id="7668"/>
    <lineage>
        <taxon>Eukaryota</taxon>
        <taxon>Metazoa</taxon>
        <taxon>Echinodermata</taxon>
        <taxon>Eleutherozoa</taxon>
        <taxon>Echinozoa</taxon>
        <taxon>Echinoidea</taxon>
        <taxon>Euechinoidea</taxon>
        <taxon>Echinacea</taxon>
        <taxon>Camarodonta</taxon>
        <taxon>Echinidea</taxon>
        <taxon>Strongylocentrotidae</taxon>
        <taxon>Strongylocentrotus</taxon>
    </lineage>
</organism>
<dbReference type="GeneID" id="590716"/>
<dbReference type="RefSeq" id="XP_030851458.1">
    <property type="nucleotide sequence ID" value="XM_030995598.1"/>
</dbReference>
<dbReference type="EnsemblMetazoa" id="XM_030995598">
    <property type="protein sequence ID" value="XP_030851458"/>
    <property type="gene ID" value="LOC590716"/>
</dbReference>
<evidence type="ECO:0000256" key="4">
    <source>
        <dbReference type="ARBA" id="ARBA00022701"/>
    </source>
</evidence>
<dbReference type="FunFam" id="3.30.740.10:FF:000001">
    <property type="entry name" value="Dynein light chain"/>
    <property type="match status" value="1"/>
</dbReference>
<dbReference type="Proteomes" id="UP000007110">
    <property type="component" value="Unassembled WGS sequence"/>
</dbReference>
<dbReference type="SMART" id="SM01375">
    <property type="entry name" value="Dynein_light"/>
    <property type="match status" value="1"/>
</dbReference>
<evidence type="ECO:0000313" key="9">
    <source>
        <dbReference type="EnsemblMetazoa" id="XP_030851458"/>
    </source>
</evidence>
<evidence type="ECO:0000256" key="3">
    <source>
        <dbReference type="ARBA" id="ARBA00022490"/>
    </source>
</evidence>
<dbReference type="AlphaFoldDB" id="A0A7M7PJ33"/>
<dbReference type="PANTHER" id="PTHR11886:SF35">
    <property type="entry name" value="DYNEIN LIGHT CHAIN"/>
    <property type="match status" value="1"/>
</dbReference>
<accession>A0A7M7PJ33</accession>
<evidence type="ECO:0000313" key="10">
    <source>
        <dbReference type="Proteomes" id="UP000007110"/>
    </source>
</evidence>
<keyword evidence="10" id="KW-1185">Reference proteome</keyword>
<dbReference type="CDD" id="cd21452">
    <property type="entry name" value="DLC-like_DYNLL1_DYNLL2"/>
    <property type="match status" value="1"/>
</dbReference>
<dbReference type="OrthoDB" id="10033309at2759"/>
<evidence type="ECO:0000256" key="8">
    <source>
        <dbReference type="RuleBase" id="RU365010"/>
    </source>
</evidence>
<dbReference type="GO" id="GO:0045505">
    <property type="term" value="F:dynein intermediate chain binding"/>
    <property type="evidence" value="ECO:0000318"/>
    <property type="project" value="GO_Central"/>
</dbReference>
<dbReference type="Gene3D" id="3.30.740.10">
    <property type="entry name" value="Protein Inhibitor Of Neuronal Nitric Oxide Synthase"/>
    <property type="match status" value="1"/>
</dbReference>
<dbReference type="InterPro" id="IPR037177">
    <property type="entry name" value="DLC_sf"/>
</dbReference>
<evidence type="ECO:0000256" key="1">
    <source>
        <dbReference type="ARBA" id="ARBA00004245"/>
    </source>
</evidence>
<keyword evidence="6 8" id="KW-0505">Motor protein</keyword>
<keyword evidence="7 8" id="KW-0206">Cytoskeleton</keyword>
<dbReference type="InterPro" id="IPR001372">
    <property type="entry name" value="Dynein_light_chain_typ-1/2"/>
</dbReference>
<dbReference type="InterPro" id="IPR019763">
    <property type="entry name" value="Dynein_light_1/2_CS"/>
</dbReference>
<dbReference type="PROSITE" id="PS01239">
    <property type="entry name" value="DYNEIN_LIGHT_1"/>
    <property type="match status" value="1"/>
</dbReference>
<comment type="subcellular location">
    <subcellularLocation>
        <location evidence="1 8">Cytoplasm</location>
        <location evidence="1 8">Cytoskeleton</location>
    </subcellularLocation>
</comment>
<keyword evidence="4 8" id="KW-0493">Microtubule</keyword>
<reference evidence="10" key="1">
    <citation type="submission" date="2015-02" db="EMBL/GenBank/DDBJ databases">
        <title>Genome sequencing for Strongylocentrotus purpuratus.</title>
        <authorList>
            <person name="Murali S."/>
            <person name="Liu Y."/>
            <person name="Vee V."/>
            <person name="English A."/>
            <person name="Wang M."/>
            <person name="Skinner E."/>
            <person name="Han Y."/>
            <person name="Muzny D.M."/>
            <person name="Worley K.C."/>
            <person name="Gibbs R.A."/>
        </authorList>
    </citation>
    <scope>NUCLEOTIDE SEQUENCE</scope>
</reference>
<keyword evidence="3 8" id="KW-0963">Cytoplasm</keyword>
<dbReference type="GO" id="GO:0044458">
    <property type="term" value="P:motile cilium assembly"/>
    <property type="evidence" value="ECO:0000318"/>
    <property type="project" value="GO_Central"/>
</dbReference>
<evidence type="ECO:0000256" key="7">
    <source>
        <dbReference type="ARBA" id="ARBA00023212"/>
    </source>
</evidence>
<evidence type="ECO:0000256" key="6">
    <source>
        <dbReference type="ARBA" id="ARBA00023175"/>
    </source>
</evidence>
<protein>
    <recommendedName>
        <fullName evidence="8">Dynein light chain</fullName>
    </recommendedName>
</protein>
<evidence type="ECO:0000256" key="2">
    <source>
        <dbReference type="ARBA" id="ARBA00010156"/>
    </source>
</evidence>
<reference evidence="9" key="2">
    <citation type="submission" date="2021-01" db="UniProtKB">
        <authorList>
            <consortium name="EnsemblMetazoa"/>
        </authorList>
    </citation>
    <scope>IDENTIFICATION</scope>
</reference>
<dbReference type="GO" id="GO:0005874">
    <property type="term" value="C:microtubule"/>
    <property type="evidence" value="ECO:0007669"/>
    <property type="project" value="UniProtKB-KW"/>
</dbReference>
<dbReference type="GO" id="GO:0005929">
    <property type="term" value="C:cilium"/>
    <property type="evidence" value="ECO:0007669"/>
    <property type="project" value="GOC"/>
</dbReference>
<sequence length="77" mass="9108">MSDEMQEYVQQLAGDAFEKFTVEKDIASYIKKDFDREYNPTWHCIVGRKFGSYVTHETKHFVYLYVDQVSVLLFKSG</sequence>
<evidence type="ECO:0000256" key="5">
    <source>
        <dbReference type="ARBA" id="ARBA00023017"/>
    </source>
</evidence>